<feature type="domain" description="TerD" evidence="2">
    <location>
        <begin position="20"/>
        <end position="157"/>
    </location>
</feature>
<evidence type="ECO:0000256" key="1">
    <source>
        <dbReference type="ARBA" id="ARBA00008775"/>
    </source>
</evidence>
<sequence>MLAKGANAPLTTEEATIRITASGVPVDVSAILLTNEGRVRSDDGLVFYNHPFQDGVHVDGGTATAELSLIPECISSIAIIVSVDPEGPPGAVFDQNTEWEAQITQPSGTWLSFMPPVFSGGETVAIAVELYRRTGGWKARAVGQGYASGLAGLATDYGVDVEA</sequence>
<dbReference type="AlphaFoldDB" id="A0AAT9I0H4"/>
<dbReference type="InterPro" id="IPR051324">
    <property type="entry name" value="Stress/Tellurium_Resist"/>
</dbReference>
<name>A0AAT9I0H4_9ACTN</name>
<dbReference type="InterPro" id="IPR003325">
    <property type="entry name" value="TerD"/>
</dbReference>
<dbReference type="PANTHER" id="PTHR32097">
    <property type="entry name" value="CAMP-BINDING PROTEIN 1-RELATED"/>
    <property type="match status" value="1"/>
</dbReference>
<dbReference type="CDD" id="cd06974">
    <property type="entry name" value="TerD_like"/>
    <property type="match status" value="1"/>
</dbReference>
<protein>
    <recommendedName>
        <fullName evidence="2">TerD domain-containing protein</fullName>
    </recommendedName>
</protein>
<dbReference type="PANTHER" id="PTHR32097:SF4">
    <property type="entry name" value="GENERAL STRESS PROTEIN 16U"/>
    <property type="match status" value="1"/>
</dbReference>
<gene>
    <name evidence="3" type="ORF">SHKM778_95630</name>
</gene>
<dbReference type="Pfam" id="PF02342">
    <property type="entry name" value="TerD"/>
    <property type="match status" value="1"/>
</dbReference>
<comment type="similarity">
    <text evidence="1">Belongs to the CAPAB/TerDEXZ family.</text>
</comment>
<reference evidence="3" key="1">
    <citation type="submission" date="2024-06" db="EMBL/GenBank/DDBJ databases">
        <authorList>
            <consortium name="consrtm"/>
            <person name="Uemura M."/>
            <person name="Terahara T."/>
        </authorList>
    </citation>
    <scope>NUCLEOTIDE SEQUENCE</scope>
    <source>
        <strain evidence="3">KM77-8</strain>
        <plasmid evidence="3">pKM77-8_2</plasmid>
    </source>
</reference>
<proteinExistence type="inferred from homology"/>
<reference evidence="3" key="2">
    <citation type="submission" date="2024-07" db="EMBL/GenBank/DDBJ databases">
        <title>Streptomyces haneummycinica sp. nov., a new antibiotic-producing actinobacterium isolated from marine sediment.</title>
        <authorList>
            <person name="Uemura M."/>
            <person name="Hamada M."/>
            <person name="Hirano S."/>
            <person name="Kobayashi K."/>
            <person name="Ohshiro T."/>
            <person name="Kobayashi T."/>
            <person name="Terahara T."/>
        </authorList>
    </citation>
    <scope>NUCLEOTIDE SEQUENCE</scope>
    <source>
        <strain evidence="3">KM77-8</strain>
        <plasmid evidence="3">pKM77-8_2</plasmid>
    </source>
</reference>
<dbReference type="Gene3D" id="2.60.60.30">
    <property type="entry name" value="sav2460 like domains"/>
    <property type="match status" value="1"/>
</dbReference>
<accession>A0AAT9I0H4</accession>
<evidence type="ECO:0000259" key="2">
    <source>
        <dbReference type="Pfam" id="PF02342"/>
    </source>
</evidence>
<geneLocation type="plasmid" evidence="3">
    <name>pKM77-8_2</name>
</geneLocation>
<organism evidence="3">
    <name type="scientific">Streptomyces haneummycinicus</name>
    <dbReference type="NCBI Taxonomy" id="3074435"/>
    <lineage>
        <taxon>Bacteria</taxon>
        <taxon>Bacillati</taxon>
        <taxon>Actinomycetota</taxon>
        <taxon>Actinomycetes</taxon>
        <taxon>Kitasatosporales</taxon>
        <taxon>Streptomycetaceae</taxon>
        <taxon>Streptomyces</taxon>
    </lineage>
</organism>
<evidence type="ECO:0000313" key="3">
    <source>
        <dbReference type="EMBL" id="BFO23175.1"/>
    </source>
</evidence>
<dbReference type="EMBL" id="AP035770">
    <property type="protein sequence ID" value="BFO23175.1"/>
    <property type="molecule type" value="Genomic_DNA"/>
</dbReference>
<keyword evidence="3" id="KW-0614">Plasmid</keyword>